<keyword evidence="2" id="KW-0472">Membrane</keyword>
<dbReference type="Gene3D" id="2.40.50.100">
    <property type="match status" value="1"/>
</dbReference>
<keyword evidence="2" id="KW-0812">Transmembrane</keyword>
<dbReference type="RefSeq" id="WP_188752218.1">
    <property type="nucleotide sequence ID" value="NZ_BMIK01000011.1"/>
</dbReference>
<keyword evidence="2" id="KW-1133">Transmembrane helix</keyword>
<accession>A0ABQ1M7G3</accession>
<dbReference type="SUPFAM" id="SSF51230">
    <property type="entry name" value="Single hybrid motif"/>
    <property type="match status" value="1"/>
</dbReference>
<evidence type="ECO:0000313" key="3">
    <source>
        <dbReference type="EMBL" id="GGC36235.1"/>
    </source>
</evidence>
<dbReference type="InterPro" id="IPR011053">
    <property type="entry name" value="Single_hybrid_motif"/>
</dbReference>
<protein>
    <submittedName>
        <fullName evidence="3">Hemolysin</fullName>
    </submittedName>
</protein>
<organism evidence="3 4">
    <name type="scientific">Parapedobacter defluvii</name>
    <dbReference type="NCBI Taxonomy" id="2045106"/>
    <lineage>
        <taxon>Bacteria</taxon>
        <taxon>Pseudomonadati</taxon>
        <taxon>Bacteroidota</taxon>
        <taxon>Sphingobacteriia</taxon>
        <taxon>Sphingobacteriales</taxon>
        <taxon>Sphingobacteriaceae</taxon>
        <taxon>Parapedobacter</taxon>
    </lineage>
</organism>
<gene>
    <name evidence="3" type="ORF">GCM10011386_30480</name>
</gene>
<feature type="coiled-coil region" evidence="1">
    <location>
        <begin position="265"/>
        <end position="292"/>
    </location>
</feature>
<keyword evidence="1" id="KW-0175">Coiled coil</keyword>
<dbReference type="PRINTS" id="PR01490">
    <property type="entry name" value="RTXTOXIND"/>
</dbReference>
<dbReference type="PANTHER" id="PTHR30386:SF28">
    <property type="entry name" value="EXPORTED PROTEIN"/>
    <property type="match status" value="1"/>
</dbReference>
<dbReference type="EMBL" id="BMIK01000011">
    <property type="protein sequence ID" value="GGC36235.1"/>
    <property type="molecule type" value="Genomic_DNA"/>
</dbReference>
<dbReference type="Proteomes" id="UP000597338">
    <property type="component" value="Unassembled WGS sequence"/>
</dbReference>
<evidence type="ECO:0000256" key="2">
    <source>
        <dbReference type="SAM" id="Phobius"/>
    </source>
</evidence>
<dbReference type="InterPro" id="IPR050739">
    <property type="entry name" value="MFP"/>
</dbReference>
<dbReference type="PANTHER" id="PTHR30386">
    <property type="entry name" value="MEMBRANE FUSION SUBUNIT OF EMRAB-TOLC MULTIDRUG EFFLUX PUMP"/>
    <property type="match status" value="1"/>
</dbReference>
<comment type="caution">
    <text evidence="3">The sequence shown here is derived from an EMBL/GenBank/DDBJ whole genome shotgun (WGS) entry which is preliminary data.</text>
</comment>
<name>A0ABQ1M7G3_9SPHI</name>
<proteinExistence type="predicted"/>
<feature type="transmembrane region" description="Helical" evidence="2">
    <location>
        <begin position="46"/>
        <end position="66"/>
    </location>
</feature>
<sequence>MEQQSPQPTITHITVGRSASHNGRQIHSEDVQDIISAPPAALMRWGITWVLVVLLVIVALSVFIKYPDVVIAPIRVNAVNAPKPVVSRVAGNLVNILVEDGQAVKQGQELAWMESTADHQQVLDMLERLERIRDSLYTPEGTVSDDFVSPSRIRLGELQPGYQAFYQSYLSYRAAKEDGIYRKQRDYLLRDMVNIGQQRAQLVKQQELQQREFNIAETEFMRYEQLADKKVISPAEYQKERAALLAKQHPLQQTASSLLSIEAARMGKTRELADLDNKIAEERAKFQQALNSLVSEMQQWKMLNVLTAPTPGSVIFSGIIQPYQHIESGREVFLVNAGSTDFFGEAVIPQLNMGKVKVGLQVLVKLASYPFEEYGVVLGTVAKLNKVPYRDSIFLSRVDFKPMESGSPIYLTTGMIGTAEIITEDATLMQRLLRSMRLVMERR</sequence>
<reference evidence="4" key="1">
    <citation type="journal article" date="2019" name="Int. J. Syst. Evol. Microbiol.">
        <title>The Global Catalogue of Microorganisms (GCM) 10K type strain sequencing project: providing services to taxonomists for standard genome sequencing and annotation.</title>
        <authorList>
            <consortium name="The Broad Institute Genomics Platform"/>
            <consortium name="The Broad Institute Genome Sequencing Center for Infectious Disease"/>
            <person name="Wu L."/>
            <person name="Ma J."/>
        </authorList>
    </citation>
    <scope>NUCLEOTIDE SEQUENCE [LARGE SCALE GENOMIC DNA]</scope>
    <source>
        <strain evidence="4">CGMCC 1.15342</strain>
    </source>
</reference>
<evidence type="ECO:0000313" key="4">
    <source>
        <dbReference type="Proteomes" id="UP000597338"/>
    </source>
</evidence>
<evidence type="ECO:0000256" key="1">
    <source>
        <dbReference type="SAM" id="Coils"/>
    </source>
</evidence>
<keyword evidence="4" id="KW-1185">Reference proteome</keyword>